<gene>
    <name evidence="1" type="ORF">MJ956_15515</name>
</gene>
<dbReference type="InterPro" id="IPR036390">
    <property type="entry name" value="WH_DNA-bd_sf"/>
</dbReference>
<dbReference type="AlphaFoldDB" id="A0A9X2KFJ7"/>
<comment type="caution">
    <text evidence="1">The sequence shown here is derived from an EMBL/GenBank/DDBJ whole genome shotgun (WGS) entry which is preliminary data.</text>
</comment>
<dbReference type="SUPFAM" id="SSF46785">
    <property type="entry name" value="Winged helix' DNA-binding domain"/>
    <property type="match status" value="1"/>
</dbReference>
<dbReference type="InterPro" id="IPR036388">
    <property type="entry name" value="WH-like_DNA-bd_sf"/>
</dbReference>
<reference evidence="1" key="1">
    <citation type="submission" date="2022-03" db="EMBL/GenBank/DDBJ databases">
        <title>Aurantimonas Liuensis sp. Nov., isolated from the hadal seawater of the Mariana Trench.</title>
        <authorList>
            <person name="Liu R."/>
        </authorList>
    </citation>
    <scope>NUCLEOTIDE SEQUENCE</scope>
    <source>
        <strain evidence="1">LRZ36</strain>
    </source>
</reference>
<evidence type="ECO:0000313" key="1">
    <source>
        <dbReference type="EMBL" id="MCP3056543.1"/>
    </source>
</evidence>
<proteinExistence type="predicted"/>
<dbReference type="RefSeq" id="WP_253965348.1">
    <property type="nucleotide sequence ID" value="NZ_JALHBS010000100.1"/>
</dbReference>
<dbReference type="Proteomes" id="UP001155220">
    <property type="component" value="Unassembled WGS sequence"/>
</dbReference>
<evidence type="ECO:0008006" key="3">
    <source>
        <dbReference type="Google" id="ProtNLM"/>
    </source>
</evidence>
<dbReference type="EMBL" id="JALHBS010000100">
    <property type="protein sequence ID" value="MCP3056543.1"/>
    <property type="molecule type" value="Genomic_DNA"/>
</dbReference>
<dbReference type="Pfam" id="PF25212">
    <property type="entry name" value="HVO_A0114"/>
    <property type="match status" value="1"/>
</dbReference>
<name>A0A9X2KFJ7_9HYPH</name>
<evidence type="ECO:0000313" key="2">
    <source>
        <dbReference type="Proteomes" id="UP001155220"/>
    </source>
</evidence>
<protein>
    <recommendedName>
        <fullName evidence="3">HTH marR-type domain-containing protein</fullName>
    </recommendedName>
</protein>
<accession>A0A9X2KFJ7</accession>
<sequence>MDEVIVKVSSLDEFFDEAKVAARRFDAGDFTPSPAACLGFETAELLLKTLTPNRWTLLRSLRKAGPMSIRALSRLLGRDYRGVHSDVSALLELGLIDRDDKGLIRVPWSKITAELSIEEAA</sequence>
<organism evidence="1 2">
    <name type="scientific">Aurantimonas marianensis</name>
    <dbReference type="NCBI Taxonomy" id="2920428"/>
    <lineage>
        <taxon>Bacteria</taxon>
        <taxon>Pseudomonadati</taxon>
        <taxon>Pseudomonadota</taxon>
        <taxon>Alphaproteobacteria</taxon>
        <taxon>Hyphomicrobiales</taxon>
        <taxon>Aurantimonadaceae</taxon>
        <taxon>Aurantimonas</taxon>
    </lineage>
</organism>
<keyword evidence="2" id="KW-1185">Reference proteome</keyword>
<dbReference type="Gene3D" id="1.10.10.10">
    <property type="entry name" value="Winged helix-like DNA-binding domain superfamily/Winged helix DNA-binding domain"/>
    <property type="match status" value="1"/>
</dbReference>